<keyword evidence="2" id="KW-0732">Signal</keyword>
<evidence type="ECO:0008006" key="5">
    <source>
        <dbReference type="Google" id="ProtNLM"/>
    </source>
</evidence>
<name>A0A9Q1IDQ6_SYNKA</name>
<keyword evidence="4" id="KW-1185">Reference proteome</keyword>
<dbReference type="OrthoDB" id="10585163at2759"/>
<evidence type="ECO:0000313" key="4">
    <source>
        <dbReference type="Proteomes" id="UP001152622"/>
    </source>
</evidence>
<dbReference type="AlphaFoldDB" id="A0A9Q1IDQ6"/>
<sequence>MIAILFLIIHSCAYLVHAGGSASAEAAAEVNPGMNGGAGAEAPNPGVNNLFGNGQTQLAQLVPVSPTFFIQQPGLPIGQVAVPVGSNMAMQQGGLALQQGGLTLPMTQQPMGIPQQQGQGTQLFAIVPVNTVGGPQIPGFQVPGLQVFNPAQQFQIVPLGGVNMFQPGMGAQTVQTAGHMGHAGHTVKQRSVPEETSPGTASSETRENSAVPPTWSPSLAKALKLPLLPPKVNRADPECSKNKPDVPENEIVTMEESSGLGETSWSEMTPIP</sequence>
<proteinExistence type="predicted"/>
<evidence type="ECO:0000256" key="2">
    <source>
        <dbReference type="SAM" id="SignalP"/>
    </source>
</evidence>
<gene>
    <name evidence="3" type="ORF">SKAU_G00391930</name>
</gene>
<evidence type="ECO:0000256" key="1">
    <source>
        <dbReference type="SAM" id="MobiDB-lite"/>
    </source>
</evidence>
<evidence type="ECO:0000313" key="3">
    <source>
        <dbReference type="EMBL" id="KAJ8335851.1"/>
    </source>
</evidence>
<reference evidence="3" key="1">
    <citation type="journal article" date="2023" name="Science">
        <title>Genome structures resolve the early diversification of teleost fishes.</title>
        <authorList>
            <person name="Parey E."/>
            <person name="Louis A."/>
            <person name="Montfort J."/>
            <person name="Bouchez O."/>
            <person name="Roques C."/>
            <person name="Iampietro C."/>
            <person name="Lluch J."/>
            <person name="Castinel A."/>
            <person name="Donnadieu C."/>
            <person name="Desvignes T."/>
            <person name="Floi Bucao C."/>
            <person name="Jouanno E."/>
            <person name="Wen M."/>
            <person name="Mejri S."/>
            <person name="Dirks R."/>
            <person name="Jansen H."/>
            <person name="Henkel C."/>
            <person name="Chen W.J."/>
            <person name="Zahm M."/>
            <person name="Cabau C."/>
            <person name="Klopp C."/>
            <person name="Thompson A.W."/>
            <person name="Robinson-Rechavi M."/>
            <person name="Braasch I."/>
            <person name="Lecointre G."/>
            <person name="Bobe J."/>
            <person name="Postlethwait J.H."/>
            <person name="Berthelot C."/>
            <person name="Roest Crollius H."/>
            <person name="Guiguen Y."/>
        </authorList>
    </citation>
    <scope>NUCLEOTIDE SEQUENCE</scope>
    <source>
        <strain evidence="3">WJC10195</strain>
    </source>
</reference>
<accession>A0A9Q1IDQ6</accession>
<feature type="compositionally biased region" description="Polar residues" evidence="1">
    <location>
        <begin position="260"/>
        <end position="272"/>
    </location>
</feature>
<feature type="chain" id="PRO_5040190653" description="Amelotin" evidence="2">
    <location>
        <begin position="19"/>
        <end position="272"/>
    </location>
</feature>
<protein>
    <recommendedName>
        <fullName evidence="5">Amelotin</fullName>
    </recommendedName>
</protein>
<dbReference type="EMBL" id="JAINUF010000020">
    <property type="protein sequence ID" value="KAJ8335851.1"/>
    <property type="molecule type" value="Genomic_DNA"/>
</dbReference>
<feature type="region of interest" description="Disordered" evidence="1">
    <location>
        <begin position="176"/>
        <end position="217"/>
    </location>
</feature>
<feature type="compositionally biased region" description="Basic and acidic residues" evidence="1">
    <location>
        <begin position="233"/>
        <end position="246"/>
    </location>
</feature>
<feature type="region of interest" description="Disordered" evidence="1">
    <location>
        <begin position="229"/>
        <end position="272"/>
    </location>
</feature>
<comment type="caution">
    <text evidence="3">The sequence shown here is derived from an EMBL/GenBank/DDBJ whole genome shotgun (WGS) entry which is preliminary data.</text>
</comment>
<feature type="signal peptide" evidence="2">
    <location>
        <begin position="1"/>
        <end position="18"/>
    </location>
</feature>
<organism evidence="3 4">
    <name type="scientific">Synaphobranchus kaupii</name>
    <name type="common">Kaup's arrowtooth eel</name>
    <dbReference type="NCBI Taxonomy" id="118154"/>
    <lineage>
        <taxon>Eukaryota</taxon>
        <taxon>Metazoa</taxon>
        <taxon>Chordata</taxon>
        <taxon>Craniata</taxon>
        <taxon>Vertebrata</taxon>
        <taxon>Euteleostomi</taxon>
        <taxon>Actinopterygii</taxon>
        <taxon>Neopterygii</taxon>
        <taxon>Teleostei</taxon>
        <taxon>Anguilliformes</taxon>
        <taxon>Synaphobranchidae</taxon>
        <taxon>Synaphobranchus</taxon>
    </lineage>
</organism>
<dbReference type="Proteomes" id="UP001152622">
    <property type="component" value="Chromosome 20"/>
</dbReference>